<name>A0A9X3J371_9BACT</name>
<keyword evidence="3" id="KW-1185">Reference proteome</keyword>
<evidence type="ECO:0000313" key="2">
    <source>
        <dbReference type="EMBL" id="MCY1013421.1"/>
    </source>
</evidence>
<gene>
    <name evidence="2" type="ORF">OV079_49420</name>
</gene>
<proteinExistence type="predicted"/>
<evidence type="ECO:0000313" key="3">
    <source>
        <dbReference type="Proteomes" id="UP001150924"/>
    </source>
</evidence>
<sequence length="86" mass="9277">MQAVNLDNTEQRDSNAIPQPAVEASTLVQALATCWRAIRARHPNLPDAVILIGAGDEKLVARAVDRPCDGAPQLGLDRGREPQPTR</sequence>
<feature type="region of interest" description="Disordered" evidence="1">
    <location>
        <begin position="67"/>
        <end position="86"/>
    </location>
</feature>
<accession>A0A9X3J371</accession>
<evidence type="ECO:0000256" key="1">
    <source>
        <dbReference type="SAM" id="MobiDB-lite"/>
    </source>
</evidence>
<dbReference type="RefSeq" id="WP_267777344.1">
    <property type="nucleotide sequence ID" value="NZ_JAPNKE010000002.1"/>
</dbReference>
<feature type="compositionally biased region" description="Basic and acidic residues" evidence="1">
    <location>
        <begin position="77"/>
        <end position="86"/>
    </location>
</feature>
<organism evidence="2 3">
    <name type="scientific">Nannocystis pusilla</name>
    <dbReference type="NCBI Taxonomy" id="889268"/>
    <lineage>
        <taxon>Bacteria</taxon>
        <taxon>Pseudomonadati</taxon>
        <taxon>Myxococcota</taxon>
        <taxon>Polyangia</taxon>
        <taxon>Nannocystales</taxon>
        <taxon>Nannocystaceae</taxon>
        <taxon>Nannocystis</taxon>
    </lineage>
</organism>
<reference evidence="2" key="1">
    <citation type="submission" date="2022-11" db="EMBL/GenBank/DDBJ databases">
        <title>Minimal conservation of predation-associated metabolite biosynthetic gene clusters underscores biosynthetic potential of Myxococcota including descriptions for ten novel species: Archangium lansinium sp. nov., Myxococcus landrumus sp. nov., Nannocystis bai.</title>
        <authorList>
            <person name="Ahearne A."/>
            <person name="Stevens C."/>
            <person name="Phillips K."/>
        </authorList>
    </citation>
    <scope>NUCLEOTIDE SEQUENCE</scope>
    <source>
        <strain evidence="2">Na p29</strain>
    </source>
</reference>
<dbReference type="AlphaFoldDB" id="A0A9X3J371"/>
<protein>
    <submittedName>
        <fullName evidence="2">Uncharacterized protein</fullName>
    </submittedName>
</protein>
<dbReference type="Proteomes" id="UP001150924">
    <property type="component" value="Unassembled WGS sequence"/>
</dbReference>
<comment type="caution">
    <text evidence="2">The sequence shown here is derived from an EMBL/GenBank/DDBJ whole genome shotgun (WGS) entry which is preliminary data.</text>
</comment>
<dbReference type="EMBL" id="JAPNKE010000002">
    <property type="protein sequence ID" value="MCY1013421.1"/>
    <property type="molecule type" value="Genomic_DNA"/>
</dbReference>